<feature type="compositionally biased region" description="Polar residues" evidence="1">
    <location>
        <begin position="113"/>
        <end position="123"/>
    </location>
</feature>
<evidence type="ECO:0000313" key="2">
    <source>
        <dbReference type="EMBL" id="RLN19526.1"/>
    </source>
</evidence>
<sequence>MSLLQACYKIRTPNIKVAKHPSEQESIRPKPHDNSGKTSTRKEGRQSIRQTTARQEVDEEKRRQTQKPELTKESKQPSPGPTIAGTRPKGPAYGNNSISIQQRLPGRRLKEGVSSSDQSNQGFQPEDTARGGKWGGIDDFKNVNGVRGRRRRWPASRPKGFCFRPTLSPKPNKPSERHRRAEERRTASNPPARASPRRRCTHPGIRPIPPPRHQPTRQRGEGPPRGGAATKQDAPAREPWRRRRRRRPGP</sequence>
<accession>A0A3L6SHW8</accession>
<organism evidence="2 3">
    <name type="scientific">Panicum miliaceum</name>
    <name type="common">Proso millet</name>
    <name type="synonym">Broomcorn millet</name>
    <dbReference type="NCBI Taxonomy" id="4540"/>
    <lineage>
        <taxon>Eukaryota</taxon>
        <taxon>Viridiplantae</taxon>
        <taxon>Streptophyta</taxon>
        <taxon>Embryophyta</taxon>
        <taxon>Tracheophyta</taxon>
        <taxon>Spermatophyta</taxon>
        <taxon>Magnoliopsida</taxon>
        <taxon>Liliopsida</taxon>
        <taxon>Poales</taxon>
        <taxon>Poaceae</taxon>
        <taxon>PACMAD clade</taxon>
        <taxon>Panicoideae</taxon>
        <taxon>Panicodae</taxon>
        <taxon>Paniceae</taxon>
        <taxon>Panicinae</taxon>
        <taxon>Panicum</taxon>
        <taxon>Panicum sect. Panicum</taxon>
    </lineage>
</organism>
<dbReference type="Proteomes" id="UP000275267">
    <property type="component" value="Unassembled WGS sequence"/>
</dbReference>
<feature type="region of interest" description="Disordered" evidence="1">
    <location>
        <begin position="1"/>
        <end position="250"/>
    </location>
</feature>
<feature type="compositionally biased region" description="Basic and acidic residues" evidence="1">
    <location>
        <begin position="20"/>
        <end position="46"/>
    </location>
</feature>
<evidence type="ECO:0000256" key="1">
    <source>
        <dbReference type="SAM" id="MobiDB-lite"/>
    </source>
</evidence>
<feature type="compositionally biased region" description="Basic residues" evidence="1">
    <location>
        <begin position="240"/>
        <end position="250"/>
    </location>
</feature>
<proteinExistence type="predicted"/>
<protein>
    <submittedName>
        <fullName evidence="2">Uncharacterized protein</fullName>
    </submittedName>
</protein>
<reference evidence="3" key="1">
    <citation type="journal article" date="2019" name="Nat. Commun.">
        <title>The genome of broomcorn millet.</title>
        <authorList>
            <person name="Zou C."/>
            <person name="Miki D."/>
            <person name="Li D."/>
            <person name="Tang Q."/>
            <person name="Xiao L."/>
            <person name="Rajput S."/>
            <person name="Deng P."/>
            <person name="Jia W."/>
            <person name="Huang R."/>
            <person name="Zhang M."/>
            <person name="Sun Y."/>
            <person name="Hu J."/>
            <person name="Fu X."/>
            <person name="Schnable P.S."/>
            <person name="Li F."/>
            <person name="Zhang H."/>
            <person name="Feng B."/>
            <person name="Zhu X."/>
            <person name="Liu R."/>
            <person name="Schnable J.C."/>
            <person name="Zhu J.-K."/>
            <person name="Zhang H."/>
        </authorList>
    </citation>
    <scope>NUCLEOTIDE SEQUENCE [LARGE SCALE GENOMIC DNA]</scope>
</reference>
<comment type="caution">
    <text evidence="2">The sequence shown here is derived from an EMBL/GenBank/DDBJ whole genome shotgun (WGS) entry which is preliminary data.</text>
</comment>
<keyword evidence="3" id="KW-1185">Reference proteome</keyword>
<dbReference type="EMBL" id="PQIB02000005">
    <property type="protein sequence ID" value="RLN19526.1"/>
    <property type="molecule type" value="Genomic_DNA"/>
</dbReference>
<gene>
    <name evidence="2" type="ORF">C2845_PM02G01650</name>
</gene>
<feature type="compositionally biased region" description="Basic and acidic residues" evidence="1">
    <location>
        <begin position="173"/>
        <end position="186"/>
    </location>
</feature>
<evidence type="ECO:0000313" key="3">
    <source>
        <dbReference type="Proteomes" id="UP000275267"/>
    </source>
</evidence>
<name>A0A3L6SHW8_PANMI</name>
<dbReference type="AlphaFoldDB" id="A0A3L6SHW8"/>